<evidence type="ECO:0000313" key="10">
    <source>
        <dbReference type="EMBL" id="MBD2198757.1"/>
    </source>
</evidence>
<dbReference type="InterPro" id="IPR005490">
    <property type="entry name" value="LD_TPept_cat_dom"/>
</dbReference>
<comment type="pathway">
    <text evidence="1 6">Cell wall biogenesis; peptidoglycan biosynthesis.</text>
</comment>
<dbReference type="Pfam" id="PF03734">
    <property type="entry name" value="YkuD"/>
    <property type="match status" value="1"/>
</dbReference>
<evidence type="ECO:0000256" key="2">
    <source>
        <dbReference type="ARBA" id="ARBA00022679"/>
    </source>
</evidence>
<protein>
    <submittedName>
        <fullName evidence="10">L,D-transpeptidase</fullName>
    </submittedName>
</protein>
<reference evidence="10 11" key="1">
    <citation type="journal article" date="2020" name="ISME J.">
        <title>Comparative genomics reveals insights into cyanobacterial evolution and habitat adaptation.</title>
        <authorList>
            <person name="Chen M.Y."/>
            <person name="Teng W.K."/>
            <person name="Zhao L."/>
            <person name="Hu C.X."/>
            <person name="Zhou Y.K."/>
            <person name="Han B.P."/>
            <person name="Song L.R."/>
            <person name="Shu W.S."/>
        </authorList>
    </citation>
    <scope>NUCLEOTIDE SEQUENCE [LARGE SCALE GENOMIC DNA]</scope>
    <source>
        <strain evidence="10 11">FACHB-288</strain>
    </source>
</reference>
<evidence type="ECO:0000256" key="5">
    <source>
        <dbReference type="ARBA" id="ARBA00023316"/>
    </source>
</evidence>
<evidence type="ECO:0000256" key="4">
    <source>
        <dbReference type="ARBA" id="ARBA00022984"/>
    </source>
</evidence>
<keyword evidence="8" id="KW-0732">Signal</keyword>
<dbReference type="RefSeq" id="WP_190549626.1">
    <property type="nucleotide sequence ID" value="NZ_CAWPNO010000080.1"/>
</dbReference>
<feature type="active site" description="Nucleophile" evidence="6">
    <location>
        <position position="212"/>
    </location>
</feature>
<feature type="active site" description="Proton donor/acceptor" evidence="6">
    <location>
        <position position="195"/>
    </location>
</feature>
<dbReference type="InterPro" id="IPR038063">
    <property type="entry name" value="Transpep_catalytic_dom"/>
</dbReference>
<dbReference type="PROSITE" id="PS52029">
    <property type="entry name" value="LD_TPASE"/>
    <property type="match status" value="1"/>
</dbReference>
<evidence type="ECO:0000259" key="9">
    <source>
        <dbReference type="PROSITE" id="PS52029"/>
    </source>
</evidence>
<evidence type="ECO:0000256" key="6">
    <source>
        <dbReference type="PROSITE-ProRule" id="PRU01373"/>
    </source>
</evidence>
<organism evidence="10 11">
    <name type="scientific">Calothrix parietina FACHB-288</name>
    <dbReference type="NCBI Taxonomy" id="2692896"/>
    <lineage>
        <taxon>Bacteria</taxon>
        <taxon>Bacillati</taxon>
        <taxon>Cyanobacteriota</taxon>
        <taxon>Cyanophyceae</taxon>
        <taxon>Nostocales</taxon>
        <taxon>Calotrichaceae</taxon>
        <taxon>Calothrix</taxon>
    </lineage>
</organism>
<feature type="domain" description="L,D-TPase catalytic" evidence="9">
    <location>
        <begin position="109"/>
        <end position="239"/>
    </location>
</feature>
<keyword evidence="11" id="KW-1185">Reference proteome</keyword>
<dbReference type="EMBL" id="JACJQH010000046">
    <property type="protein sequence ID" value="MBD2198757.1"/>
    <property type="molecule type" value="Genomic_DNA"/>
</dbReference>
<dbReference type="PROSITE" id="PS51257">
    <property type="entry name" value="PROKAR_LIPOPROTEIN"/>
    <property type="match status" value="1"/>
</dbReference>
<keyword evidence="4 6" id="KW-0573">Peptidoglycan synthesis</keyword>
<gene>
    <name evidence="10" type="ORF">H6G24_25290</name>
</gene>
<proteinExistence type="predicted"/>
<evidence type="ECO:0000256" key="8">
    <source>
        <dbReference type="SAM" id="SignalP"/>
    </source>
</evidence>
<feature type="region of interest" description="Disordered" evidence="7">
    <location>
        <begin position="137"/>
        <end position="157"/>
    </location>
</feature>
<name>A0ABR8AJL1_9CYAN</name>
<evidence type="ECO:0000256" key="3">
    <source>
        <dbReference type="ARBA" id="ARBA00022960"/>
    </source>
</evidence>
<keyword evidence="5 6" id="KW-0961">Cell wall biogenesis/degradation</keyword>
<feature type="chain" id="PRO_5045793100" evidence="8">
    <location>
        <begin position="23"/>
        <end position="241"/>
    </location>
</feature>
<evidence type="ECO:0000256" key="7">
    <source>
        <dbReference type="SAM" id="MobiDB-lite"/>
    </source>
</evidence>
<feature type="region of interest" description="Disordered" evidence="7">
    <location>
        <begin position="71"/>
        <end position="91"/>
    </location>
</feature>
<evidence type="ECO:0000256" key="1">
    <source>
        <dbReference type="ARBA" id="ARBA00004752"/>
    </source>
</evidence>
<feature type="signal peptide" evidence="8">
    <location>
        <begin position="1"/>
        <end position="22"/>
    </location>
</feature>
<keyword evidence="2" id="KW-0808">Transferase</keyword>
<sequence>MFFRLLLISLVCVVTTSCSANAEIKTSGTSNNEQTAEKLISAKTEKISSTNTAKIPQQHETDKFTAPVGNLTNVSAQPNEQNLSKGNPKPNQYSVATSGTYMQLVKTNEVNQLGNPIYGLLLYANGQQVGAYRTVTGRAHTQNRDRDRSGTEAPLPDGRYTVAKQVVRGTIAEAGDRFLAIQPQFRTGRTALGIHYDPSFDKNNGEDGTSGCIALTNRQELTEVLEYVRTYKPQFINVSIR</sequence>
<dbReference type="CDD" id="cd16913">
    <property type="entry name" value="YkuD_like"/>
    <property type="match status" value="1"/>
</dbReference>
<comment type="caution">
    <text evidence="10">The sequence shown here is derived from an EMBL/GenBank/DDBJ whole genome shotgun (WGS) entry which is preliminary data.</text>
</comment>
<accession>A0ABR8AJL1</accession>
<dbReference type="Proteomes" id="UP000658514">
    <property type="component" value="Unassembled WGS sequence"/>
</dbReference>
<evidence type="ECO:0000313" key="11">
    <source>
        <dbReference type="Proteomes" id="UP000658514"/>
    </source>
</evidence>
<dbReference type="Gene3D" id="2.40.440.10">
    <property type="entry name" value="L,D-transpeptidase catalytic domain-like"/>
    <property type="match status" value="1"/>
</dbReference>
<keyword evidence="3 6" id="KW-0133">Cell shape</keyword>